<keyword evidence="2" id="KW-0547">Nucleotide-binding</keyword>
<evidence type="ECO:0008006" key="6">
    <source>
        <dbReference type="Google" id="ProtNLM"/>
    </source>
</evidence>
<evidence type="ECO:0000313" key="4">
    <source>
        <dbReference type="EMBL" id="CAC5364375.1"/>
    </source>
</evidence>
<dbReference type="Pfam" id="PF00012">
    <property type="entry name" value="HSP70"/>
    <property type="match status" value="1"/>
</dbReference>
<dbReference type="InterPro" id="IPR013126">
    <property type="entry name" value="Hsp_70_fam"/>
</dbReference>
<dbReference type="GO" id="GO:0005524">
    <property type="term" value="F:ATP binding"/>
    <property type="evidence" value="ECO:0007669"/>
    <property type="project" value="UniProtKB-KW"/>
</dbReference>
<dbReference type="PANTHER" id="PTHR14187">
    <property type="entry name" value="ALPHA KINASE/ELONGATION FACTOR 2 KINASE"/>
    <property type="match status" value="1"/>
</dbReference>
<dbReference type="PANTHER" id="PTHR14187:SF5">
    <property type="entry name" value="HEAT SHOCK 70 KDA PROTEIN 12A"/>
    <property type="match status" value="1"/>
</dbReference>
<dbReference type="InterPro" id="IPR043129">
    <property type="entry name" value="ATPase_NBD"/>
</dbReference>
<keyword evidence="5" id="KW-1185">Reference proteome</keyword>
<dbReference type="AlphaFoldDB" id="A0A6J8AAB3"/>
<dbReference type="Gene3D" id="3.30.420.40">
    <property type="match status" value="2"/>
</dbReference>
<evidence type="ECO:0000313" key="5">
    <source>
        <dbReference type="Proteomes" id="UP000507470"/>
    </source>
</evidence>
<keyword evidence="3" id="KW-0067">ATP-binding</keyword>
<organism evidence="4 5">
    <name type="scientific">Mytilus coruscus</name>
    <name type="common">Sea mussel</name>
    <dbReference type="NCBI Taxonomy" id="42192"/>
    <lineage>
        <taxon>Eukaryota</taxon>
        <taxon>Metazoa</taxon>
        <taxon>Spiralia</taxon>
        <taxon>Lophotrochozoa</taxon>
        <taxon>Mollusca</taxon>
        <taxon>Bivalvia</taxon>
        <taxon>Autobranchia</taxon>
        <taxon>Pteriomorphia</taxon>
        <taxon>Mytilida</taxon>
        <taxon>Mytiloidea</taxon>
        <taxon>Mytilidae</taxon>
        <taxon>Mytilinae</taxon>
        <taxon>Mytilus</taxon>
    </lineage>
</organism>
<proteinExistence type="inferred from homology"/>
<evidence type="ECO:0000256" key="2">
    <source>
        <dbReference type="ARBA" id="ARBA00022741"/>
    </source>
</evidence>
<dbReference type="GO" id="GO:0140662">
    <property type="term" value="F:ATP-dependent protein folding chaperone"/>
    <property type="evidence" value="ECO:0007669"/>
    <property type="project" value="InterPro"/>
</dbReference>
<gene>
    <name evidence="4" type="ORF">MCOR_5451</name>
</gene>
<dbReference type="Proteomes" id="UP000507470">
    <property type="component" value="Unassembled WGS sequence"/>
</dbReference>
<evidence type="ECO:0000256" key="3">
    <source>
        <dbReference type="ARBA" id="ARBA00022840"/>
    </source>
</evidence>
<dbReference type="Gene3D" id="3.90.640.10">
    <property type="entry name" value="Actin, Chain A, domain 4"/>
    <property type="match status" value="1"/>
</dbReference>
<reference evidence="4 5" key="1">
    <citation type="submission" date="2020-06" db="EMBL/GenBank/DDBJ databases">
        <authorList>
            <person name="Li R."/>
            <person name="Bekaert M."/>
        </authorList>
    </citation>
    <scope>NUCLEOTIDE SEQUENCE [LARGE SCALE GENOMIC DNA]</scope>
    <source>
        <strain evidence="5">wild</strain>
    </source>
</reference>
<comment type="similarity">
    <text evidence="1">Belongs to the heat shock protein 70 family.</text>
</comment>
<protein>
    <recommendedName>
        <fullName evidence="6">HSPA12A</fullName>
    </recommendedName>
</protein>
<evidence type="ECO:0000256" key="1">
    <source>
        <dbReference type="ARBA" id="ARBA00007381"/>
    </source>
</evidence>
<dbReference type="EMBL" id="CACVKT020000968">
    <property type="protein sequence ID" value="CAC5364375.1"/>
    <property type="molecule type" value="Genomic_DNA"/>
</dbReference>
<accession>A0A6J8AAB3</accession>
<sequence>MVIKDIGGKPMTAIVVFALCIEYIKDQVSDEVKGAIHGLDDDDIHWVVTVPAIWNEQARQFMIEASAKAGIDKDNLTLALEPECAAMFCRYLAIYKSSKDHEMDLKAFDENSRFMVVDLGGGTIDITLSEVLPSGQLKEIYNATGGPWGGNYINEQIIETLKHVIGWKGMRKIRSDEYDEYLELLRNVEQNKRGVEHDSEFSVIIPNELRGKIIVPESHNQNVRVEKEKYITFSASLMRKIFSSSVDSMIKHVEDLLQKEETCMVSTILLVGGYAASDMVQHGFREKFQKNYKIIIPATPDMVVLKGAVITGHRVEAIVGRMAKYHYGLGLSTSAVSGRIISIGEDEEKSFFSLIIKGQEIKVGDVVTQYEIVLKGNSRWANLEMYTTNENIPRKIINNEHFTKIGSIHVKLPQYKKESNLILTISYDETEFKVVATDKRTGRCFVGTCRFLEKQI</sequence>
<dbReference type="SUPFAM" id="SSF53067">
    <property type="entry name" value="Actin-like ATPase domain"/>
    <property type="match status" value="2"/>
</dbReference>
<dbReference type="OrthoDB" id="6090757at2759"/>
<name>A0A6J8AAB3_MYTCO</name>